<evidence type="ECO:0000313" key="6">
    <source>
        <dbReference type="EMBL" id="RKP09914.1"/>
    </source>
</evidence>
<organism evidence="6 7">
    <name type="scientific">Thamnocephalis sphaerospora</name>
    <dbReference type="NCBI Taxonomy" id="78915"/>
    <lineage>
        <taxon>Eukaryota</taxon>
        <taxon>Fungi</taxon>
        <taxon>Fungi incertae sedis</taxon>
        <taxon>Zoopagomycota</taxon>
        <taxon>Zoopagomycotina</taxon>
        <taxon>Zoopagomycetes</taxon>
        <taxon>Zoopagales</taxon>
        <taxon>Sigmoideomycetaceae</taxon>
        <taxon>Thamnocephalis</taxon>
    </lineage>
</organism>
<evidence type="ECO:0000256" key="2">
    <source>
        <dbReference type="ARBA" id="ARBA00022771"/>
    </source>
</evidence>
<dbReference type="GO" id="GO:0007033">
    <property type="term" value="P:vacuole organization"/>
    <property type="evidence" value="ECO:0007669"/>
    <property type="project" value="TreeGrafter"/>
</dbReference>
<gene>
    <name evidence="6" type="ORF">THASP1DRAFT_13568</name>
</gene>
<dbReference type="GO" id="GO:0048284">
    <property type="term" value="P:organelle fusion"/>
    <property type="evidence" value="ECO:0007669"/>
    <property type="project" value="TreeGrafter"/>
</dbReference>
<dbReference type="GO" id="GO:0007032">
    <property type="term" value="P:endosome organization"/>
    <property type="evidence" value="ECO:0007669"/>
    <property type="project" value="TreeGrafter"/>
</dbReference>
<evidence type="ECO:0000259" key="5">
    <source>
        <dbReference type="Pfam" id="PF05131"/>
    </source>
</evidence>
<dbReference type="AlphaFoldDB" id="A0A4P9XUK0"/>
<dbReference type="GO" id="GO:0030897">
    <property type="term" value="C:HOPS complex"/>
    <property type="evidence" value="ECO:0007669"/>
    <property type="project" value="TreeGrafter"/>
</dbReference>
<dbReference type="STRING" id="78915.A0A4P9XUK0"/>
<evidence type="ECO:0000256" key="3">
    <source>
        <dbReference type="ARBA" id="ARBA00022833"/>
    </source>
</evidence>
<keyword evidence="7" id="KW-1185">Reference proteome</keyword>
<accession>A0A4P9XUK0</accession>
<keyword evidence="3" id="KW-0862">Zinc</keyword>
<reference evidence="7" key="1">
    <citation type="journal article" date="2018" name="Nat. Microbiol.">
        <title>Leveraging single-cell genomics to expand the fungal tree of life.</title>
        <authorList>
            <person name="Ahrendt S.R."/>
            <person name="Quandt C.A."/>
            <person name="Ciobanu D."/>
            <person name="Clum A."/>
            <person name="Salamov A."/>
            <person name="Andreopoulos B."/>
            <person name="Cheng J.F."/>
            <person name="Woyke T."/>
            <person name="Pelin A."/>
            <person name="Henrissat B."/>
            <person name="Reynolds N.K."/>
            <person name="Benny G.L."/>
            <person name="Smith M.E."/>
            <person name="James T.Y."/>
            <person name="Grigoriev I.V."/>
        </authorList>
    </citation>
    <scope>NUCLEOTIDE SEQUENCE [LARGE SCALE GENOMIC DNA]</scope>
    <source>
        <strain evidence="7">RSA 1356</strain>
    </source>
</reference>
<dbReference type="GO" id="GO:0006886">
    <property type="term" value="P:intracellular protein transport"/>
    <property type="evidence" value="ECO:0007669"/>
    <property type="project" value="UniProtKB-UniRule"/>
</dbReference>
<keyword evidence="2" id="KW-0863">Zinc-finger</keyword>
<dbReference type="PROSITE" id="PS50236">
    <property type="entry name" value="CHCR"/>
    <property type="match status" value="1"/>
</dbReference>
<dbReference type="InterPro" id="IPR000547">
    <property type="entry name" value="Clathrin_H-chain/VPS_repeat"/>
</dbReference>
<dbReference type="GO" id="GO:0008270">
    <property type="term" value="F:zinc ion binding"/>
    <property type="evidence" value="ECO:0007669"/>
    <property type="project" value="UniProtKB-KW"/>
</dbReference>
<feature type="domain" description="Pep3/Vps18 beta-propeller" evidence="5">
    <location>
        <begin position="1"/>
        <end position="359"/>
    </location>
</feature>
<dbReference type="InterPro" id="IPR007810">
    <property type="entry name" value="Pep3/Vps18_beta-prop"/>
</dbReference>
<dbReference type="GO" id="GO:0006904">
    <property type="term" value="P:vesicle docking involved in exocytosis"/>
    <property type="evidence" value="ECO:0007669"/>
    <property type="project" value="TreeGrafter"/>
</dbReference>
<proteinExistence type="predicted"/>
<evidence type="ECO:0000256" key="4">
    <source>
        <dbReference type="PROSITE-ProRule" id="PRU01006"/>
    </source>
</evidence>
<dbReference type="Pfam" id="PF05131">
    <property type="entry name" value="Pep3_Vps18"/>
    <property type="match status" value="1"/>
</dbReference>
<dbReference type="GO" id="GO:0005768">
    <property type="term" value="C:endosome"/>
    <property type="evidence" value="ECO:0007669"/>
    <property type="project" value="TreeGrafter"/>
</dbReference>
<protein>
    <submittedName>
        <fullName evidence="6">Pep3/Vps18/deep orange family-domain-containing protein</fullName>
    </submittedName>
</protein>
<keyword evidence="1" id="KW-0479">Metal-binding</keyword>
<name>A0A4P9XUK0_9FUNG</name>
<dbReference type="EMBL" id="KZ992480">
    <property type="protein sequence ID" value="RKP09914.1"/>
    <property type="molecule type" value="Genomic_DNA"/>
</dbReference>
<sequence length="759" mass="87399">MFTLDRVQFRLPAPLVTMAVSNNIMLLALETNRLLRIDLQKSHEIEEIEIPRRGGDDRLHKLHFDPTGRHALLTTRNGENYYVFAKWKKAKPLAKLRGIVIESIAWNKLAGTRMQENSTRAILLGTNQGRVMEAEIEPTEEYFKREDRYVKLVYSLPKPDSITGLRCEPFPTDARRRLVLLTTPTRIYQFIGEVTGTDGLQEPVYGALFSNYESVSAYQEMPDGLGHSELHLFGQNNDPQSTPEKFAWLVGPGVYHGNLVFGSQAAGDSVIDNAKLLPYPPRLHQTPPTGPDAPLSFALTEFHFVMLFNDRLLAVCQLNNEVVYEEPLAIDLDYRRLVVDPIKRTYWAYTGASIYELIVEDEDRDVWRLYLKSRAYDTALRFCKDASQRDHVRTAQANHYFDTGRYLLSADYYAQTAVPFEEVVLKFVGKDERDALRQYLLCKLANFRKSDPVQATLICTWLVEIYINKLNILEDQASVNYAEADMQSYQEEERLMREEFQAFLEQNKTRLDRRTTYQLIESHARKEELVFFSNCIGDYDRLVSFWIEEGNWPAALEVLAKHGTIDMFYKYSPSMMEHLPQELISNQAIRYLKFVVGKLGNVDPVVHNYLVTLFAAQAGDNEAELLSFIGAEDGQRHYNLDYALRVCLRHNRLRSCVLIYGLLEQFEEAVDLALASDDLELARINADKPVDDEDLRKQLWLKIVRHVIQEKGDVRMAMQYLQHCSLIKIEDVLPFFPDFALIDDFKASAIGDNSEYGIT</sequence>
<dbReference type="PANTHER" id="PTHR23323">
    <property type="entry name" value="VACUOLAR PROTEIN SORTING-ASSOCIATED PROTEIN"/>
    <property type="match status" value="1"/>
</dbReference>
<dbReference type="GO" id="GO:0030674">
    <property type="term" value="F:protein-macromolecule adaptor activity"/>
    <property type="evidence" value="ECO:0007669"/>
    <property type="project" value="TreeGrafter"/>
</dbReference>
<feature type="repeat" description="CHCR" evidence="4">
    <location>
        <begin position="552"/>
        <end position="716"/>
    </location>
</feature>
<dbReference type="Proteomes" id="UP000271241">
    <property type="component" value="Unassembled WGS sequence"/>
</dbReference>
<dbReference type="PANTHER" id="PTHR23323:SF26">
    <property type="entry name" value="VACUOLAR PROTEIN SORTING-ASSOCIATED PROTEIN 18 HOMOLOG"/>
    <property type="match status" value="1"/>
</dbReference>
<evidence type="ECO:0000313" key="7">
    <source>
        <dbReference type="Proteomes" id="UP000271241"/>
    </source>
</evidence>
<evidence type="ECO:0000256" key="1">
    <source>
        <dbReference type="ARBA" id="ARBA00022723"/>
    </source>
</evidence>
<dbReference type="OrthoDB" id="1845386at2759"/>